<feature type="transmembrane region" description="Helical" evidence="1">
    <location>
        <begin position="42"/>
        <end position="63"/>
    </location>
</feature>
<keyword evidence="1" id="KW-0812">Transmembrane</keyword>
<evidence type="ECO:0000313" key="2">
    <source>
        <dbReference type="EMBL" id="KGT73535.1"/>
    </source>
</evidence>
<proteinExistence type="predicted"/>
<dbReference type="InterPro" id="IPR017850">
    <property type="entry name" value="Alkaline_phosphatase_core_sf"/>
</dbReference>
<accession>A0A0A3XGY0</accession>
<evidence type="ECO:0000256" key="1">
    <source>
        <dbReference type="SAM" id="Phobius"/>
    </source>
</evidence>
<feature type="transmembrane region" description="Helical" evidence="1">
    <location>
        <begin position="102"/>
        <end position="122"/>
    </location>
</feature>
<dbReference type="Proteomes" id="UP000030377">
    <property type="component" value="Unassembled WGS sequence"/>
</dbReference>
<comment type="caution">
    <text evidence="2">The sequence shown here is derived from an EMBL/GenBank/DDBJ whole genome shotgun (WGS) entry which is preliminary data.</text>
</comment>
<feature type="transmembrane region" description="Helical" evidence="1">
    <location>
        <begin position="128"/>
        <end position="148"/>
    </location>
</feature>
<dbReference type="AlphaFoldDB" id="A0A0A3XGY0"/>
<dbReference type="Gene3D" id="3.40.720.10">
    <property type="entry name" value="Alkaline Phosphatase, subunit A"/>
    <property type="match status" value="1"/>
</dbReference>
<dbReference type="RefSeq" id="WP_028158549.1">
    <property type="nucleotide sequence ID" value="NZ_JANUDC010000001.1"/>
</dbReference>
<organism evidence="2 3">
    <name type="scientific">Bradyrhizobium japonicum</name>
    <dbReference type="NCBI Taxonomy" id="375"/>
    <lineage>
        <taxon>Bacteria</taxon>
        <taxon>Pseudomonadati</taxon>
        <taxon>Pseudomonadota</taxon>
        <taxon>Alphaproteobacteria</taxon>
        <taxon>Hyphomicrobiales</taxon>
        <taxon>Nitrobacteraceae</taxon>
        <taxon>Bradyrhizobium</taxon>
    </lineage>
</organism>
<dbReference type="SUPFAM" id="SSF53649">
    <property type="entry name" value="Alkaline phosphatase-like"/>
    <property type="match status" value="1"/>
</dbReference>
<feature type="transmembrane region" description="Helical" evidence="1">
    <location>
        <begin position="12"/>
        <end position="30"/>
    </location>
</feature>
<reference evidence="2 3" key="1">
    <citation type="submission" date="2014-09" db="EMBL/GenBank/DDBJ databases">
        <title>Draft genome of Bradyrhizobium japonicum Is-34.</title>
        <authorList>
            <person name="Tsurumaru H."/>
            <person name="Yamakawa T."/>
            <person name="Hashimoto S."/>
            <person name="Okizaki K."/>
            <person name="Kanesaki Y."/>
            <person name="Yoshikawa H."/>
            <person name="Yajima S."/>
        </authorList>
    </citation>
    <scope>NUCLEOTIDE SEQUENCE [LARGE SCALE GENOMIC DNA]</scope>
    <source>
        <strain evidence="2 3">Is-34</strain>
    </source>
</reference>
<protein>
    <submittedName>
        <fullName evidence="2">Sulfatase</fullName>
    </submittedName>
</protein>
<name>A0A0A3XGY0_BRAJP</name>
<keyword evidence="1" id="KW-0472">Membrane</keyword>
<gene>
    <name evidence="2" type="ORF">MA20_43885</name>
</gene>
<evidence type="ECO:0000313" key="3">
    <source>
        <dbReference type="Proteomes" id="UP000030377"/>
    </source>
</evidence>
<sequence length="512" mass="56501">MRPPDDHWLLLRSLLAAAILSTLALLDFYAGNITALAGPSRVLHYAAGTLAITAMLAAGLKILLRRLPLWRILLASGLMMFVFFAYDIDLIQRELKAHLGQLAPLVWVLVTLVSLIVTLGTIRNRAAVSIALVLSIAFAAPSVARIAIFAMRGSPAHATGSDTSGTRERFALSPNIYWIVLDGYPRQDVLAEDFNFDNSDFIRSLRGLDFAVLGKSRSNFPATVNSISSTAGFDYTVEGEGEALRPLPLQEMQARVRGKNGTVARLKSAGYTYVHFENGYDYLTECAPDEPRCVRGHLGLDELDIAILSNTPIIDLIVQHRQSMPFAWGGVDDLDAKLGTIRAMPAPFFLYAHVLAPHPPIRFRSDCSFRPADPDLQLWRPEARPAFIEQLTCVNSQTLALLHEITRADPGALIVLQSDHGTAFRGQFQKPATAWTDEDLHERFGALNAMRLPHPCRAMAADDLTLVDTFPLVLSCLSGAAFEPHHPRFFVTPYDSDTDFGRAIEYPSERVR</sequence>
<dbReference type="EMBL" id="JRPN01000045">
    <property type="protein sequence ID" value="KGT73535.1"/>
    <property type="molecule type" value="Genomic_DNA"/>
</dbReference>
<feature type="transmembrane region" description="Helical" evidence="1">
    <location>
        <begin position="69"/>
        <end position="90"/>
    </location>
</feature>
<keyword evidence="1" id="KW-1133">Transmembrane helix</keyword>